<sequence length="59" mass="6113">MTSRMPPVPKANRSSKGPGGSAKADPAAAKAPSVTDPEKQGQQANTKINTTNQGHQQDQ</sequence>
<proteinExistence type="predicted"/>
<feature type="compositionally biased region" description="Low complexity" evidence="1">
    <location>
        <begin position="21"/>
        <end position="33"/>
    </location>
</feature>
<evidence type="ECO:0000256" key="1">
    <source>
        <dbReference type="SAM" id="MobiDB-lite"/>
    </source>
</evidence>
<dbReference type="AlphaFoldDB" id="A0A2T4JZU0"/>
<dbReference type="RefSeq" id="WP_107662273.1">
    <property type="nucleotide sequence ID" value="NZ_PZKG01000005.1"/>
</dbReference>
<feature type="region of interest" description="Disordered" evidence="1">
    <location>
        <begin position="1"/>
        <end position="59"/>
    </location>
</feature>
<dbReference type="EMBL" id="PZKG01000005">
    <property type="protein sequence ID" value="PTE23424.1"/>
    <property type="molecule type" value="Genomic_DNA"/>
</dbReference>
<evidence type="ECO:0000313" key="2">
    <source>
        <dbReference type="EMBL" id="PTE23424.1"/>
    </source>
</evidence>
<name>A0A2T4JZU0_9RHOB</name>
<gene>
    <name evidence="2" type="ORF">C5F48_02210</name>
</gene>
<organism evidence="2 3">
    <name type="scientific">Cereibacter changlensis JA139</name>
    <dbReference type="NCBI Taxonomy" id="1188249"/>
    <lineage>
        <taxon>Bacteria</taxon>
        <taxon>Pseudomonadati</taxon>
        <taxon>Pseudomonadota</taxon>
        <taxon>Alphaproteobacteria</taxon>
        <taxon>Rhodobacterales</taxon>
        <taxon>Paracoccaceae</taxon>
        <taxon>Cereibacter</taxon>
    </lineage>
</organism>
<feature type="compositionally biased region" description="Polar residues" evidence="1">
    <location>
        <begin position="40"/>
        <end position="59"/>
    </location>
</feature>
<evidence type="ECO:0000313" key="3">
    <source>
        <dbReference type="Proteomes" id="UP000241010"/>
    </source>
</evidence>
<protein>
    <submittedName>
        <fullName evidence="2">Uncharacterized protein</fullName>
    </submittedName>
</protein>
<keyword evidence="3" id="KW-1185">Reference proteome</keyword>
<accession>A0A2T4JZU0</accession>
<comment type="caution">
    <text evidence="2">The sequence shown here is derived from an EMBL/GenBank/DDBJ whole genome shotgun (WGS) entry which is preliminary data.</text>
</comment>
<dbReference type="Proteomes" id="UP000241010">
    <property type="component" value="Unassembled WGS sequence"/>
</dbReference>
<reference evidence="2 3" key="1">
    <citation type="submission" date="2018-03" db="EMBL/GenBank/DDBJ databases">
        <title>Cereibacter changlensis.</title>
        <authorList>
            <person name="Meyer T.E."/>
            <person name="Miller S."/>
            <person name="Lodha T."/>
            <person name="Gandham S."/>
            <person name="Chintalapati S."/>
            <person name="Chintalapati V.R."/>
        </authorList>
    </citation>
    <scope>NUCLEOTIDE SEQUENCE [LARGE SCALE GENOMIC DNA]</scope>
    <source>
        <strain evidence="2 3">JA139</strain>
    </source>
</reference>